<dbReference type="InterPro" id="IPR003593">
    <property type="entry name" value="AAA+_ATPase"/>
</dbReference>
<dbReference type="SMART" id="SM00382">
    <property type="entry name" value="AAA"/>
    <property type="match status" value="1"/>
</dbReference>
<accession>A0A511N3J1</accession>
<dbReference type="FunFam" id="3.40.50.300:FF:000032">
    <property type="entry name" value="Export ABC transporter ATP-binding protein"/>
    <property type="match status" value="1"/>
</dbReference>
<dbReference type="InterPro" id="IPR003439">
    <property type="entry name" value="ABC_transporter-like_ATP-bd"/>
</dbReference>
<keyword evidence="1" id="KW-0813">Transport</keyword>
<dbReference type="CDD" id="cd03255">
    <property type="entry name" value="ABC_MJ0796_LolCDE_FtsE"/>
    <property type="match status" value="1"/>
</dbReference>
<dbReference type="InterPro" id="IPR017871">
    <property type="entry name" value="ABC_transporter-like_CS"/>
</dbReference>
<dbReference type="OrthoDB" id="9802264at2"/>
<dbReference type="GO" id="GO:0005524">
    <property type="term" value="F:ATP binding"/>
    <property type="evidence" value="ECO:0007669"/>
    <property type="project" value="UniProtKB-KW"/>
</dbReference>
<comment type="caution">
    <text evidence="5">The sequence shown here is derived from an EMBL/GenBank/DDBJ whole genome shotgun (WGS) entry which is preliminary data.</text>
</comment>
<dbReference type="RefSeq" id="WP_146885679.1">
    <property type="nucleotide sequence ID" value="NZ_BJXB01000013.1"/>
</dbReference>
<proteinExistence type="predicted"/>
<keyword evidence="3 5" id="KW-0067">ATP-binding</keyword>
<dbReference type="GO" id="GO:0016887">
    <property type="term" value="F:ATP hydrolysis activity"/>
    <property type="evidence" value="ECO:0007669"/>
    <property type="project" value="InterPro"/>
</dbReference>
<name>A0A511N3J1_DEIC1</name>
<dbReference type="AlphaFoldDB" id="A0A511N3J1"/>
<feature type="domain" description="ABC transporter" evidence="4">
    <location>
        <begin position="2"/>
        <end position="223"/>
    </location>
</feature>
<dbReference type="PANTHER" id="PTHR24220:SF685">
    <property type="entry name" value="ABC TRANSPORTER RELATED"/>
    <property type="match status" value="1"/>
</dbReference>
<dbReference type="Gene3D" id="3.40.50.300">
    <property type="entry name" value="P-loop containing nucleotide triphosphate hydrolases"/>
    <property type="match status" value="1"/>
</dbReference>
<dbReference type="EMBL" id="BJXB01000013">
    <property type="protein sequence ID" value="GEM47433.1"/>
    <property type="molecule type" value="Genomic_DNA"/>
</dbReference>
<evidence type="ECO:0000313" key="6">
    <source>
        <dbReference type="Proteomes" id="UP000321306"/>
    </source>
</evidence>
<evidence type="ECO:0000313" key="5">
    <source>
        <dbReference type="EMBL" id="GEM47433.1"/>
    </source>
</evidence>
<dbReference type="GO" id="GO:0005886">
    <property type="term" value="C:plasma membrane"/>
    <property type="evidence" value="ECO:0007669"/>
    <property type="project" value="TreeGrafter"/>
</dbReference>
<dbReference type="InterPro" id="IPR017911">
    <property type="entry name" value="MacB-like_ATP-bd"/>
</dbReference>
<dbReference type="Pfam" id="PF00005">
    <property type="entry name" value="ABC_tran"/>
    <property type="match status" value="1"/>
</dbReference>
<dbReference type="InterPro" id="IPR015854">
    <property type="entry name" value="ABC_transpr_LolD-like"/>
</dbReference>
<sequence length="223" mass="24125">MLRVENLSKIYPSGDSKVTALGGVSFDFEAGRVTAIIGPSGSGKSTLLNLLAGFDRPSSGRILHDSTEISKLSDAELADYRLRHFGFVFQNYNLVSILNASENVEFPLTLQGVPRAERTRRSKALLEQLGLGHRLTHYPSQLSGGEQQRVAIARALITNPSVILADEPTGNLDTRTGKSILDLLLKPATEGKTVVLITHDPAVAELAHTILRIRDGQALTGEF</sequence>
<evidence type="ECO:0000256" key="3">
    <source>
        <dbReference type="ARBA" id="ARBA00022840"/>
    </source>
</evidence>
<keyword evidence="2" id="KW-0547">Nucleotide-binding</keyword>
<gene>
    <name evidence="5" type="ORF">DC3_30680</name>
</gene>
<dbReference type="GO" id="GO:0098796">
    <property type="term" value="C:membrane protein complex"/>
    <property type="evidence" value="ECO:0007669"/>
    <property type="project" value="UniProtKB-ARBA"/>
</dbReference>
<dbReference type="InterPro" id="IPR027417">
    <property type="entry name" value="P-loop_NTPase"/>
</dbReference>
<dbReference type="GO" id="GO:0022857">
    <property type="term" value="F:transmembrane transporter activity"/>
    <property type="evidence" value="ECO:0007669"/>
    <property type="project" value="TreeGrafter"/>
</dbReference>
<organism evidence="5 6">
    <name type="scientific">Deinococcus cellulosilyticus (strain DSM 18568 / NBRC 106333 / KACC 11606 / 5516J-15)</name>
    <dbReference type="NCBI Taxonomy" id="1223518"/>
    <lineage>
        <taxon>Bacteria</taxon>
        <taxon>Thermotogati</taxon>
        <taxon>Deinococcota</taxon>
        <taxon>Deinococci</taxon>
        <taxon>Deinococcales</taxon>
        <taxon>Deinococcaceae</taxon>
        <taxon>Deinococcus</taxon>
    </lineage>
</organism>
<keyword evidence="6" id="KW-1185">Reference proteome</keyword>
<reference evidence="5 6" key="1">
    <citation type="submission" date="2019-07" db="EMBL/GenBank/DDBJ databases">
        <title>Whole genome shotgun sequence of Deinococcus cellulosilyticus NBRC 106333.</title>
        <authorList>
            <person name="Hosoyama A."/>
            <person name="Uohara A."/>
            <person name="Ohji S."/>
            <person name="Ichikawa N."/>
        </authorList>
    </citation>
    <scope>NUCLEOTIDE SEQUENCE [LARGE SCALE GENOMIC DNA]</scope>
    <source>
        <strain evidence="5 6">NBRC 106333</strain>
    </source>
</reference>
<evidence type="ECO:0000259" key="4">
    <source>
        <dbReference type="PROSITE" id="PS50893"/>
    </source>
</evidence>
<dbReference type="PROSITE" id="PS50893">
    <property type="entry name" value="ABC_TRANSPORTER_2"/>
    <property type="match status" value="1"/>
</dbReference>
<dbReference type="PROSITE" id="PS00211">
    <property type="entry name" value="ABC_TRANSPORTER_1"/>
    <property type="match status" value="1"/>
</dbReference>
<dbReference type="PANTHER" id="PTHR24220">
    <property type="entry name" value="IMPORT ATP-BINDING PROTEIN"/>
    <property type="match status" value="1"/>
</dbReference>
<dbReference type="Proteomes" id="UP000321306">
    <property type="component" value="Unassembled WGS sequence"/>
</dbReference>
<protein>
    <submittedName>
        <fullName evidence="5">ABC transporter ATP-binding protein</fullName>
    </submittedName>
</protein>
<evidence type="ECO:0000256" key="2">
    <source>
        <dbReference type="ARBA" id="ARBA00022741"/>
    </source>
</evidence>
<dbReference type="SUPFAM" id="SSF52540">
    <property type="entry name" value="P-loop containing nucleoside triphosphate hydrolases"/>
    <property type="match status" value="1"/>
</dbReference>
<evidence type="ECO:0000256" key="1">
    <source>
        <dbReference type="ARBA" id="ARBA00022448"/>
    </source>
</evidence>